<accession>A0A9P7FJ97</accession>
<comment type="caution">
    <text evidence="1">The sequence shown here is derived from an EMBL/GenBank/DDBJ whole genome shotgun (WGS) entry which is preliminary data.</text>
</comment>
<dbReference type="EMBL" id="JABBWM010000004">
    <property type="protein sequence ID" value="KAG2117872.1"/>
    <property type="molecule type" value="Genomic_DNA"/>
</dbReference>
<protein>
    <submittedName>
        <fullName evidence="1">Uncharacterized protein</fullName>
    </submittedName>
</protein>
<name>A0A9P7FJ97_9AGAM</name>
<keyword evidence="2" id="KW-1185">Reference proteome</keyword>
<proteinExistence type="predicted"/>
<organism evidence="1 2">
    <name type="scientific">Suillus discolor</name>
    <dbReference type="NCBI Taxonomy" id="1912936"/>
    <lineage>
        <taxon>Eukaryota</taxon>
        <taxon>Fungi</taxon>
        <taxon>Dikarya</taxon>
        <taxon>Basidiomycota</taxon>
        <taxon>Agaricomycotina</taxon>
        <taxon>Agaricomycetes</taxon>
        <taxon>Agaricomycetidae</taxon>
        <taxon>Boletales</taxon>
        <taxon>Suillineae</taxon>
        <taxon>Suillaceae</taxon>
        <taxon>Suillus</taxon>
    </lineage>
</organism>
<sequence>MTKHSCREGLVPTKDLRAAAKQMGFDWYCAWHHKFLKHVADEEEYVPSAGPSKRVKCAYFQIVLHCLVGIKRAVQGDSVQGSSSTLRVAAATSACVGKKYLSNGEQESRLPARCRIVGNDQS</sequence>
<evidence type="ECO:0000313" key="1">
    <source>
        <dbReference type="EMBL" id="KAG2117872.1"/>
    </source>
</evidence>
<evidence type="ECO:0000313" key="2">
    <source>
        <dbReference type="Proteomes" id="UP000823399"/>
    </source>
</evidence>
<gene>
    <name evidence="1" type="ORF">F5147DRAFT_648316</name>
</gene>
<dbReference type="RefSeq" id="XP_041298389.1">
    <property type="nucleotide sequence ID" value="XM_041433271.1"/>
</dbReference>
<dbReference type="AlphaFoldDB" id="A0A9P7FJ97"/>
<dbReference type="Proteomes" id="UP000823399">
    <property type="component" value="Unassembled WGS sequence"/>
</dbReference>
<dbReference type="GeneID" id="64695530"/>
<reference evidence="1" key="1">
    <citation type="journal article" date="2020" name="New Phytol.">
        <title>Comparative genomics reveals dynamic genome evolution in host specialist ectomycorrhizal fungi.</title>
        <authorList>
            <person name="Lofgren L.A."/>
            <person name="Nguyen N.H."/>
            <person name="Vilgalys R."/>
            <person name="Ruytinx J."/>
            <person name="Liao H.L."/>
            <person name="Branco S."/>
            <person name="Kuo A."/>
            <person name="LaButti K."/>
            <person name="Lipzen A."/>
            <person name="Andreopoulos W."/>
            <person name="Pangilinan J."/>
            <person name="Riley R."/>
            <person name="Hundley H."/>
            <person name="Na H."/>
            <person name="Barry K."/>
            <person name="Grigoriev I.V."/>
            <person name="Stajich J.E."/>
            <person name="Kennedy P.G."/>
        </authorList>
    </citation>
    <scope>NUCLEOTIDE SEQUENCE</scope>
    <source>
        <strain evidence="1">FC423</strain>
    </source>
</reference>